<comment type="caution">
    <text evidence="2">The sequence shown here is derived from an EMBL/GenBank/DDBJ whole genome shotgun (WGS) entry which is preliminary data.</text>
</comment>
<feature type="region of interest" description="Disordered" evidence="1">
    <location>
        <begin position="471"/>
        <end position="492"/>
    </location>
</feature>
<proteinExistence type="predicted"/>
<feature type="compositionally biased region" description="Basic and acidic residues" evidence="1">
    <location>
        <begin position="45"/>
        <end position="55"/>
    </location>
</feature>
<feature type="compositionally biased region" description="Polar residues" evidence="1">
    <location>
        <begin position="408"/>
        <end position="427"/>
    </location>
</feature>
<dbReference type="Proteomes" id="UP000629468">
    <property type="component" value="Unassembled WGS sequence"/>
</dbReference>
<feature type="compositionally biased region" description="Basic and acidic residues" evidence="1">
    <location>
        <begin position="122"/>
        <end position="134"/>
    </location>
</feature>
<feature type="region of interest" description="Disordered" evidence="1">
    <location>
        <begin position="253"/>
        <end position="343"/>
    </location>
</feature>
<feature type="compositionally biased region" description="Basic and acidic residues" evidence="1">
    <location>
        <begin position="281"/>
        <end position="291"/>
    </location>
</feature>
<name>A0A8H7KHG5_AGABI</name>
<accession>A0A8H7KHG5</accession>
<protein>
    <submittedName>
        <fullName evidence="2">Uncharacterized protein</fullName>
    </submittedName>
</protein>
<dbReference type="AlphaFoldDB" id="A0A8H7KHG5"/>
<feature type="compositionally biased region" description="Low complexity" evidence="1">
    <location>
        <begin position="479"/>
        <end position="492"/>
    </location>
</feature>
<feature type="compositionally biased region" description="Basic and acidic residues" evidence="1">
    <location>
        <begin position="162"/>
        <end position="181"/>
    </location>
</feature>
<organism evidence="2 3">
    <name type="scientific">Agaricus bisporus var. burnettii</name>
    <dbReference type="NCBI Taxonomy" id="192524"/>
    <lineage>
        <taxon>Eukaryota</taxon>
        <taxon>Fungi</taxon>
        <taxon>Dikarya</taxon>
        <taxon>Basidiomycota</taxon>
        <taxon>Agaricomycotina</taxon>
        <taxon>Agaricomycetes</taxon>
        <taxon>Agaricomycetidae</taxon>
        <taxon>Agaricales</taxon>
        <taxon>Agaricineae</taxon>
        <taxon>Agaricaceae</taxon>
        <taxon>Agaricus</taxon>
    </lineage>
</organism>
<gene>
    <name evidence="2" type="ORF">Agabi119p4_4613</name>
</gene>
<sequence>MDTTARMDLNMTSIAAIPKQDERRTILGFVRSQQSFAKAYAKEGKTYMASWKDETGTSGSNSERERPIASCGFATPVLKPRTRRRRAGISSRGDRHTKRGKELDSQPECSVDNAHKNIQAKSPERPARREEQRRKSPKRGPDLQTDEEQRLQERREKKKARRDVMKPELQKKKQADIELQSKTKKKKQKLASGLALMYGFTASNVGQKRLTVGPLSRPGVFGKGKASVQAAVGKSKQKSFRNNAVFSESAFLKSAGKDHLKKGGTSCSSESDTTSSECTDDQDRLEREPRVRRVNRNSPKPKAATQSGPVIRQEPDAVATNTPKALEQNSSTNSSPRKASSVVWDIEKDDGVLPMNSSPLASLGPKPSTLLLDVAQKGWTLERSRTIGNQEVEPRMEQADLAVAAKSPSVQSIRPSESPSQVNNPAGQNHPEGVSKYFSLGPPPPVECRPCSPKDTDLLIQIPDATIHVPTVSPEVDTSGPPDDGAKGPAGSDVYKLDSEPELFFSEEITQYPRRDLDNTDWLLSDPFLGGYPTSPFGPIEDDWAILEDMLETPIDGGYENDQAALEQMDSPYEESPHDGGGHSLWLGEDPLPDYFSDEFLGFNGYDDIPDLEQASDEDIQLEQNALTDIESDASDSDLREHVELSREDIRNTESDHLICFNEGRYLLHGYRISGAVNNLEIVEADVAQSLIGHWKPQKY</sequence>
<evidence type="ECO:0000256" key="1">
    <source>
        <dbReference type="SAM" id="MobiDB-lite"/>
    </source>
</evidence>
<feature type="compositionally biased region" description="Polar residues" evidence="1">
    <location>
        <begin position="319"/>
        <end position="338"/>
    </location>
</feature>
<evidence type="ECO:0000313" key="3">
    <source>
        <dbReference type="Proteomes" id="UP000629468"/>
    </source>
</evidence>
<feature type="region of interest" description="Disordered" evidence="1">
    <location>
        <begin position="45"/>
        <end position="188"/>
    </location>
</feature>
<reference evidence="2 3" key="1">
    <citation type="journal article" name="Sci. Rep.">
        <title>Telomere-to-telomere assembled and centromere annotated genomes of the two main subspecies of the button mushroom Agaricus bisporus reveal especially polymorphic chromosome ends.</title>
        <authorList>
            <person name="Sonnenberg A.S.M."/>
            <person name="Sedaghat-Telgerd N."/>
            <person name="Lavrijssen B."/>
            <person name="Ohm R.A."/>
            <person name="Hendrickx P.M."/>
            <person name="Scholtmeijer K."/>
            <person name="Baars J.J.P."/>
            <person name="van Peer A."/>
        </authorList>
    </citation>
    <scope>NUCLEOTIDE SEQUENCE [LARGE SCALE GENOMIC DNA]</scope>
    <source>
        <strain evidence="2 3">H119_p4</strain>
    </source>
</reference>
<feature type="region of interest" description="Disordered" evidence="1">
    <location>
        <begin position="402"/>
        <end position="441"/>
    </location>
</feature>
<feature type="compositionally biased region" description="Low complexity" evidence="1">
    <location>
        <begin position="265"/>
        <end position="277"/>
    </location>
</feature>
<evidence type="ECO:0000313" key="2">
    <source>
        <dbReference type="EMBL" id="KAF7776220.1"/>
    </source>
</evidence>
<dbReference type="EMBL" id="JABXXO010000006">
    <property type="protein sequence ID" value="KAF7776220.1"/>
    <property type="molecule type" value="Genomic_DNA"/>
</dbReference>